<dbReference type="Gene3D" id="2.40.70.10">
    <property type="entry name" value="Acid Proteases"/>
    <property type="match status" value="1"/>
</dbReference>
<dbReference type="PANTHER" id="PTHR47966">
    <property type="entry name" value="BETA-SITE APP-CLEAVING ENZYME, ISOFORM A-RELATED"/>
    <property type="match status" value="1"/>
</dbReference>
<evidence type="ECO:0000256" key="1">
    <source>
        <dbReference type="ARBA" id="ARBA00007447"/>
    </source>
</evidence>
<dbReference type="SUPFAM" id="SSF50630">
    <property type="entry name" value="Acid proteases"/>
    <property type="match status" value="1"/>
</dbReference>
<organism evidence="3 4">
    <name type="scientific">Senna tora</name>
    <dbReference type="NCBI Taxonomy" id="362788"/>
    <lineage>
        <taxon>Eukaryota</taxon>
        <taxon>Viridiplantae</taxon>
        <taxon>Streptophyta</taxon>
        <taxon>Embryophyta</taxon>
        <taxon>Tracheophyta</taxon>
        <taxon>Spermatophyta</taxon>
        <taxon>Magnoliopsida</taxon>
        <taxon>eudicotyledons</taxon>
        <taxon>Gunneridae</taxon>
        <taxon>Pentapetalae</taxon>
        <taxon>rosids</taxon>
        <taxon>fabids</taxon>
        <taxon>Fabales</taxon>
        <taxon>Fabaceae</taxon>
        <taxon>Caesalpinioideae</taxon>
        <taxon>Cassia clade</taxon>
        <taxon>Senna</taxon>
    </lineage>
</organism>
<dbReference type="Pfam" id="PF01553">
    <property type="entry name" value="Acyltransferase"/>
    <property type="match status" value="1"/>
</dbReference>
<keyword evidence="3" id="KW-0012">Acyltransferase</keyword>
<dbReference type="InterPro" id="IPR033121">
    <property type="entry name" value="PEPTIDASE_A1"/>
</dbReference>
<accession>A0A834WF13</accession>
<gene>
    <name evidence="3" type="ORF">G2W53_028698</name>
</gene>
<dbReference type="PROSITE" id="PS51767">
    <property type="entry name" value="PEPTIDASE_A1"/>
    <property type="match status" value="1"/>
</dbReference>
<reference evidence="3" key="1">
    <citation type="submission" date="2020-09" db="EMBL/GenBank/DDBJ databases">
        <title>Genome-Enabled Discovery of Anthraquinone Biosynthesis in Senna tora.</title>
        <authorList>
            <person name="Kang S.-H."/>
            <person name="Pandey R.P."/>
            <person name="Lee C.-M."/>
            <person name="Sim J.-S."/>
            <person name="Jeong J.-T."/>
            <person name="Choi B.-S."/>
            <person name="Jung M."/>
            <person name="Ginzburg D."/>
            <person name="Zhao K."/>
            <person name="Won S.Y."/>
            <person name="Oh T.-J."/>
            <person name="Yu Y."/>
            <person name="Kim N.-H."/>
            <person name="Lee O.R."/>
            <person name="Lee T.-H."/>
            <person name="Bashyal P."/>
            <person name="Kim T.-S."/>
            <person name="Lee W.-H."/>
            <person name="Kawkins C."/>
            <person name="Kim C.-K."/>
            <person name="Kim J.S."/>
            <person name="Ahn B.O."/>
            <person name="Rhee S.Y."/>
            <person name="Sohng J.K."/>
        </authorList>
    </citation>
    <scope>NUCLEOTIDE SEQUENCE</scope>
    <source>
        <tissue evidence="3">Leaf</tissue>
    </source>
</reference>
<dbReference type="OrthoDB" id="771136at2759"/>
<dbReference type="InterPro" id="IPR001461">
    <property type="entry name" value="Aspartic_peptidase_A1"/>
</dbReference>
<feature type="domain" description="Peptidase A1" evidence="2">
    <location>
        <begin position="153"/>
        <end position="310"/>
    </location>
</feature>
<dbReference type="GO" id="GO:0006508">
    <property type="term" value="P:proteolysis"/>
    <property type="evidence" value="ECO:0007669"/>
    <property type="project" value="InterPro"/>
</dbReference>
<dbReference type="Pfam" id="PF00026">
    <property type="entry name" value="Asp"/>
    <property type="match status" value="1"/>
</dbReference>
<comment type="similarity">
    <text evidence="1">Belongs to the peptidase A1 family.</text>
</comment>
<evidence type="ECO:0000313" key="3">
    <source>
        <dbReference type="EMBL" id="KAF7814729.1"/>
    </source>
</evidence>
<dbReference type="Proteomes" id="UP000634136">
    <property type="component" value="Unassembled WGS sequence"/>
</dbReference>
<evidence type="ECO:0000313" key="4">
    <source>
        <dbReference type="Proteomes" id="UP000634136"/>
    </source>
</evidence>
<keyword evidence="3" id="KW-0808">Transferase</keyword>
<sequence>MRMKIALDIARKKALKWFYAGKRRDILFWWTFLCGSGCANWAMNDYYLHCGDSKYNKEDCISQTSIYNSSEFFADAGFPVYLKEILQIISLYVLSSEAKDREIVAKKLSADINPLLIFLEGTCVNNQYTVMFKKGAFELGCTFCPVAIKYNKIFVDAFWNSRKQSFTMHLHQLMTSWVVVCDVCAVRYKSSKSSTYTKNGNATRSKIATIHVHHSGTSCEITYGSGSISGFFSQDNVNVGDIVVKNQDFIETTREGSLSFVLAKFDGILGLGFQEISVGKAVPVWYNMLIQIISRENIIMFQLLKKVTGR</sequence>
<dbReference type="InterPro" id="IPR021109">
    <property type="entry name" value="Peptidase_aspartic_dom_sf"/>
</dbReference>
<dbReference type="EMBL" id="JAAIUW010000009">
    <property type="protein sequence ID" value="KAF7814729.1"/>
    <property type="molecule type" value="Genomic_DNA"/>
</dbReference>
<name>A0A834WF13_9FABA</name>
<proteinExistence type="inferred from homology"/>
<dbReference type="GO" id="GO:0016746">
    <property type="term" value="F:acyltransferase activity"/>
    <property type="evidence" value="ECO:0007669"/>
    <property type="project" value="UniProtKB-KW"/>
</dbReference>
<dbReference type="AlphaFoldDB" id="A0A834WF13"/>
<dbReference type="GO" id="GO:0004190">
    <property type="term" value="F:aspartic-type endopeptidase activity"/>
    <property type="evidence" value="ECO:0007669"/>
    <property type="project" value="InterPro"/>
</dbReference>
<dbReference type="PANTHER" id="PTHR47966:SF28">
    <property type="entry name" value="OS01G0290000 PROTEIN"/>
    <property type="match status" value="1"/>
</dbReference>
<protein>
    <submittedName>
        <fullName evidence="3">Glycerol-3-phosphate acyltransferase 3</fullName>
    </submittedName>
</protein>
<comment type="caution">
    <text evidence="3">The sequence shown here is derived from an EMBL/GenBank/DDBJ whole genome shotgun (WGS) entry which is preliminary data.</text>
</comment>
<dbReference type="InterPro" id="IPR002123">
    <property type="entry name" value="Plipid/glycerol_acylTrfase"/>
</dbReference>
<evidence type="ECO:0000259" key="2">
    <source>
        <dbReference type="PROSITE" id="PS51767"/>
    </source>
</evidence>
<keyword evidence="4" id="KW-1185">Reference proteome</keyword>